<evidence type="ECO:0000313" key="2">
    <source>
        <dbReference type="EnsemblPlants" id="TuG1812S0002651200.01.T01"/>
    </source>
</evidence>
<organism evidence="2 3">
    <name type="scientific">Triticum urartu</name>
    <name type="common">Red wild einkorn</name>
    <name type="synonym">Crithodium urartu</name>
    <dbReference type="NCBI Taxonomy" id="4572"/>
    <lineage>
        <taxon>Eukaryota</taxon>
        <taxon>Viridiplantae</taxon>
        <taxon>Streptophyta</taxon>
        <taxon>Embryophyta</taxon>
        <taxon>Tracheophyta</taxon>
        <taxon>Spermatophyta</taxon>
        <taxon>Magnoliopsida</taxon>
        <taxon>Liliopsida</taxon>
        <taxon>Poales</taxon>
        <taxon>Poaceae</taxon>
        <taxon>BOP clade</taxon>
        <taxon>Pooideae</taxon>
        <taxon>Triticodae</taxon>
        <taxon>Triticeae</taxon>
        <taxon>Triticinae</taxon>
        <taxon>Triticum</taxon>
    </lineage>
</organism>
<dbReference type="Proteomes" id="UP000015106">
    <property type="component" value="Unassembled WGS sequence"/>
</dbReference>
<dbReference type="AlphaFoldDB" id="A0A8R7VEA6"/>
<sequence length="103" mass="11194">MTSSSTPSRKVSNPNPPIRPQAAPRVAGRPARRLQVQGLRQPPEMGDRGGRRRGHALRRRDVPAAGRLPRALPHGGTSGHFPQPGADAPAHLQQRAHLLRYTV</sequence>
<dbReference type="EnsemblPlants" id="TuG1812S0002651200.01.T01">
    <property type="protein sequence ID" value="TuG1812S0002651200.01.T01"/>
    <property type="gene ID" value="TuG1812S0002651200.01"/>
</dbReference>
<name>A0A8R7VEA6_TRIUA</name>
<evidence type="ECO:0000256" key="1">
    <source>
        <dbReference type="SAM" id="MobiDB-lite"/>
    </source>
</evidence>
<feature type="compositionally biased region" description="Low complexity" evidence="1">
    <location>
        <begin position="20"/>
        <end position="29"/>
    </location>
</feature>
<reference evidence="2" key="2">
    <citation type="submission" date="2022-06" db="UniProtKB">
        <authorList>
            <consortium name="EnsemblPlants"/>
        </authorList>
    </citation>
    <scope>IDENTIFICATION</scope>
</reference>
<evidence type="ECO:0000313" key="3">
    <source>
        <dbReference type="Proteomes" id="UP000015106"/>
    </source>
</evidence>
<accession>A0A8R7VEA6</accession>
<feature type="compositionally biased region" description="Polar residues" evidence="1">
    <location>
        <begin position="1"/>
        <end position="13"/>
    </location>
</feature>
<keyword evidence="3" id="KW-1185">Reference proteome</keyword>
<feature type="region of interest" description="Disordered" evidence="1">
    <location>
        <begin position="1"/>
        <end position="103"/>
    </location>
</feature>
<protein>
    <submittedName>
        <fullName evidence="2">Uncharacterized protein</fullName>
    </submittedName>
</protein>
<reference evidence="3" key="1">
    <citation type="journal article" date="2013" name="Nature">
        <title>Draft genome of the wheat A-genome progenitor Triticum urartu.</title>
        <authorList>
            <person name="Ling H.Q."/>
            <person name="Zhao S."/>
            <person name="Liu D."/>
            <person name="Wang J."/>
            <person name="Sun H."/>
            <person name="Zhang C."/>
            <person name="Fan H."/>
            <person name="Li D."/>
            <person name="Dong L."/>
            <person name="Tao Y."/>
            <person name="Gao C."/>
            <person name="Wu H."/>
            <person name="Li Y."/>
            <person name="Cui Y."/>
            <person name="Guo X."/>
            <person name="Zheng S."/>
            <person name="Wang B."/>
            <person name="Yu K."/>
            <person name="Liang Q."/>
            <person name="Yang W."/>
            <person name="Lou X."/>
            <person name="Chen J."/>
            <person name="Feng M."/>
            <person name="Jian J."/>
            <person name="Zhang X."/>
            <person name="Luo G."/>
            <person name="Jiang Y."/>
            <person name="Liu J."/>
            <person name="Wang Z."/>
            <person name="Sha Y."/>
            <person name="Zhang B."/>
            <person name="Wu H."/>
            <person name="Tang D."/>
            <person name="Shen Q."/>
            <person name="Xue P."/>
            <person name="Zou S."/>
            <person name="Wang X."/>
            <person name="Liu X."/>
            <person name="Wang F."/>
            <person name="Yang Y."/>
            <person name="An X."/>
            <person name="Dong Z."/>
            <person name="Zhang K."/>
            <person name="Zhang X."/>
            <person name="Luo M.C."/>
            <person name="Dvorak J."/>
            <person name="Tong Y."/>
            <person name="Wang J."/>
            <person name="Yang H."/>
            <person name="Li Z."/>
            <person name="Wang D."/>
            <person name="Zhang A."/>
            <person name="Wang J."/>
        </authorList>
    </citation>
    <scope>NUCLEOTIDE SEQUENCE</scope>
    <source>
        <strain evidence="3">cv. G1812</strain>
    </source>
</reference>
<dbReference type="Gramene" id="TuG1812S0002651200.01.T01">
    <property type="protein sequence ID" value="TuG1812S0002651200.01.T01"/>
    <property type="gene ID" value="TuG1812S0002651200.01"/>
</dbReference>
<proteinExistence type="predicted"/>